<dbReference type="Proteomes" id="UP001156706">
    <property type="component" value="Unassembled WGS sequence"/>
</dbReference>
<dbReference type="Pfam" id="PF14559">
    <property type="entry name" value="TPR_19"/>
    <property type="match status" value="1"/>
</dbReference>
<comment type="caution">
    <text evidence="1">The sequence shown here is derived from an EMBL/GenBank/DDBJ whole genome shotgun (WGS) entry which is preliminary data.</text>
</comment>
<dbReference type="EMBL" id="BSOG01000008">
    <property type="protein sequence ID" value="GLR15286.1"/>
    <property type="molecule type" value="Genomic_DNA"/>
</dbReference>
<gene>
    <name evidence="1" type="ORF">GCM10007907_40760</name>
</gene>
<organism evidence="1 2">
    <name type="scientific">Chitinimonas prasina</name>
    <dbReference type="NCBI Taxonomy" id="1434937"/>
    <lineage>
        <taxon>Bacteria</taxon>
        <taxon>Pseudomonadati</taxon>
        <taxon>Pseudomonadota</taxon>
        <taxon>Betaproteobacteria</taxon>
        <taxon>Neisseriales</taxon>
        <taxon>Chitinibacteraceae</taxon>
        <taxon>Chitinimonas</taxon>
    </lineage>
</organism>
<evidence type="ECO:0000313" key="2">
    <source>
        <dbReference type="Proteomes" id="UP001156706"/>
    </source>
</evidence>
<dbReference type="PIRSF" id="PIRSF029288">
    <property type="entry name" value="SciE_ImpE"/>
    <property type="match status" value="1"/>
</dbReference>
<dbReference type="SUPFAM" id="SSF144059">
    <property type="entry name" value="ImpE-like"/>
    <property type="match status" value="1"/>
</dbReference>
<dbReference type="Gene3D" id="1.25.40.10">
    <property type="entry name" value="Tetratricopeptide repeat domain"/>
    <property type="match status" value="1"/>
</dbReference>
<sequence>MSLSSNAETLIRENRPSEALEALQAEVRTSPAKPEPRVFLFQLLAVLGDWTRAQTQLDTLAKLYDDYATFAQLYRQVLIAERNRADVFAGKATPIVIGEPAPWLAQLIEAQQRDAAAQHAAAAILRQQALADAPTCAGQINEQPFSWLADADSRLGPVLEAHVNGQYRWIPFDKLNSITVQAPESLVDLVWVKAELELAGGQQTPALIPVRYPGTPAMGGALAMSRATQWLQPHTDTWVGLGQREFTCDTAEFALLDVRQIRFDPVAE</sequence>
<dbReference type="RefSeq" id="WP_284198353.1">
    <property type="nucleotide sequence ID" value="NZ_BSOG01000008.1"/>
</dbReference>
<proteinExistence type="predicted"/>
<name>A0ABQ5YPM8_9NEIS</name>
<evidence type="ECO:0008006" key="3">
    <source>
        <dbReference type="Google" id="ProtNLM"/>
    </source>
</evidence>
<keyword evidence="2" id="KW-1185">Reference proteome</keyword>
<dbReference type="Pfam" id="PF07024">
    <property type="entry name" value="ImpE"/>
    <property type="match status" value="1"/>
</dbReference>
<dbReference type="InterPro" id="IPR009211">
    <property type="entry name" value="TagJ"/>
</dbReference>
<evidence type="ECO:0000313" key="1">
    <source>
        <dbReference type="EMBL" id="GLR15286.1"/>
    </source>
</evidence>
<reference evidence="2" key="1">
    <citation type="journal article" date="2019" name="Int. J. Syst. Evol. Microbiol.">
        <title>The Global Catalogue of Microorganisms (GCM) 10K type strain sequencing project: providing services to taxonomists for standard genome sequencing and annotation.</title>
        <authorList>
            <consortium name="The Broad Institute Genomics Platform"/>
            <consortium name="The Broad Institute Genome Sequencing Center for Infectious Disease"/>
            <person name="Wu L."/>
            <person name="Ma J."/>
        </authorList>
    </citation>
    <scope>NUCLEOTIDE SEQUENCE [LARGE SCALE GENOMIC DNA]</scope>
    <source>
        <strain evidence="2">NBRC 110044</strain>
    </source>
</reference>
<protein>
    <recommendedName>
        <fullName evidence="3">Virulence protein SciE type</fullName>
    </recommendedName>
</protein>
<accession>A0ABQ5YPM8</accession>
<dbReference type="InterPro" id="IPR011990">
    <property type="entry name" value="TPR-like_helical_dom_sf"/>
</dbReference>